<evidence type="ECO:0000313" key="1">
    <source>
        <dbReference type="EMBL" id="KAG8013686.1"/>
    </source>
</evidence>
<comment type="caution">
    <text evidence="1">The sequence shown here is derived from an EMBL/GenBank/DDBJ whole genome shotgun (WGS) entry which is preliminary data.</text>
</comment>
<evidence type="ECO:0000313" key="2">
    <source>
        <dbReference type="Proteomes" id="UP000805704"/>
    </source>
</evidence>
<dbReference type="Proteomes" id="UP000805704">
    <property type="component" value="Chromosome 11"/>
</dbReference>
<dbReference type="EMBL" id="CM024799">
    <property type="protein sequence ID" value="KAG8013686.1"/>
    <property type="molecule type" value="Genomic_DNA"/>
</dbReference>
<name>A0ACB7FKP7_NIBAL</name>
<proteinExistence type="predicted"/>
<sequence length="92" mass="9687">VITKTSLETDKASESQEHCLLPGEKIGGPLGGAVPADGSDLSETERQGSGSARENTEPARIDIKSSSGQDESQIPPVLRHRKGLRFTESTVG</sequence>
<gene>
    <name evidence="1" type="ORF">GBF38_022170</name>
</gene>
<accession>A0ACB7FKP7</accession>
<feature type="non-terminal residue" evidence="1">
    <location>
        <position position="1"/>
    </location>
</feature>
<protein>
    <submittedName>
        <fullName evidence="1">Uncharacterized protein</fullName>
    </submittedName>
</protein>
<organism evidence="1 2">
    <name type="scientific">Nibea albiflora</name>
    <name type="common">Yellow drum</name>
    <name type="synonym">Corvina albiflora</name>
    <dbReference type="NCBI Taxonomy" id="240163"/>
    <lineage>
        <taxon>Eukaryota</taxon>
        <taxon>Metazoa</taxon>
        <taxon>Chordata</taxon>
        <taxon>Craniata</taxon>
        <taxon>Vertebrata</taxon>
        <taxon>Euteleostomi</taxon>
        <taxon>Actinopterygii</taxon>
        <taxon>Neopterygii</taxon>
        <taxon>Teleostei</taxon>
        <taxon>Neoteleostei</taxon>
        <taxon>Acanthomorphata</taxon>
        <taxon>Eupercaria</taxon>
        <taxon>Sciaenidae</taxon>
        <taxon>Nibea</taxon>
    </lineage>
</organism>
<keyword evidence="2" id="KW-1185">Reference proteome</keyword>
<reference evidence="1" key="1">
    <citation type="submission" date="2020-04" db="EMBL/GenBank/DDBJ databases">
        <title>A chromosome-scale assembly and high-density genetic map of the yellow drum (Nibea albiflora) genome.</title>
        <authorList>
            <person name="Xu D."/>
            <person name="Zhang W."/>
            <person name="Chen R."/>
            <person name="Tan P."/>
            <person name="Wang L."/>
            <person name="Song H."/>
            <person name="Tian L."/>
            <person name="Zhu Q."/>
            <person name="Wang B."/>
        </authorList>
    </citation>
    <scope>NUCLEOTIDE SEQUENCE</scope>
    <source>
        <strain evidence="1">ZJHYS-2018</strain>
    </source>
</reference>